<sequence>MSKREASVPSERKVFVGRTEEVAAFQEWMGAAALVVVRGGGGIGKTTFLRELESVWAARGVTVLPLPTTADAPHWDVFRAQAVVDLIRDCFQEFDGAQLAGSVAAVSRLCDEARAASAPGTDALFAELVRLFKKLRANRPVAVFVDDADLAVDPVRAIAAAYRAGCTVVVTCREDGTAGRPASLSSLADHVVNLGPLTERSTTELLNRVVPAPLDEAVVPALWAALGPLAGNPGAVLTTVEALRRDNGFAEVLGHLCLRDPDPSALALPREHELVRHVEGLGDVGVQLMAVVSAADRFGIDDVLDFADALGHDLRRCGDAVDQLVATGAMACDHNGRLSVPCPALTTALVGGLGADRLRGIHRALAEHLLHAGTAELSVVTDHVALAGAALPADPSLVPLLEREATRVARANQPLAARWFRTALRHAEPGADRVRLLRIVLHLLLRTAQHTELAEVVSAEVTAGVDESCAYELATAAALASVHIGQPVPADVHDALAGDARARLALGFADRWFDGREAVPATEVAAAFAGFRVNRVLDWEHDPHGMIEVAADLYDVTGMLKLALGPCYGVPDSGPLGVYRELVRQYVDGDWPGVVSSARRLELSGPATAMHQVARLLSAEVHSACGDFRRAASWLGLGRTDDAFPALRAWVEVGLTYRGGERQPALEQGWAAYDRATGEQESGVGLPWLLLRLGIYEKRLDNGDGLARAAAEAERWYERVGGTNLRTAKLVLRALSEQDLAAATAAVELLRRRGNTVDLMLACMAVAVLCDDPAPWYGEALQLAKRLGEGWMDVRIKETMRKVGLAPPRARAARDDFSDVELQIIALVQHGKTNRQIATVLSMSEKTVENYLTRLFVRTGCRSRLNLATASLQGRLAGAAPERRS</sequence>
<name>A0ABU4U6G2_9PSEU</name>
<dbReference type="InterPro" id="IPR000792">
    <property type="entry name" value="Tscrpt_reg_LuxR_C"/>
</dbReference>
<evidence type="ECO:0000313" key="4">
    <source>
        <dbReference type="Proteomes" id="UP001271792"/>
    </source>
</evidence>
<dbReference type="PROSITE" id="PS50043">
    <property type="entry name" value="HTH_LUXR_2"/>
    <property type="match status" value="1"/>
</dbReference>
<comment type="caution">
    <text evidence="3">The sequence shown here is derived from an EMBL/GenBank/DDBJ whole genome shotgun (WGS) entry which is preliminary data.</text>
</comment>
<reference evidence="3 4" key="2">
    <citation type="submission" date="2023-11" db="EMBL/GenBank/DDBJ databases">
        <authorList>
            <person name="Lara A.C."/>
            <person name="Chronakova A."/>
        </authorList>
    </citation>
    <scope>NUCLEOTIDE SEQUENCE [LARGE SCALE GENOMIC DNA]</scope>
    <source>
        <strain evidence="3 4">BCCO 10_0798</strain>
    </source>
</reference>
<protein>
    <submittedName>
        <fullName evidence="3">AAA family ATPase</fullName>
    </submittedName>
</protein>
<dbReference type="SUPFAM" id="SSF46894">
    <property type="entry name" value="C-terminal effector domain of the bipartite response regulators"/>
    <property type="match status" value="1"/>
</dbReference>
<dbReference type="CDD" id="cd06170">
    <property type="entry name" value="LuxR_C_like"/>
    <property type="match status" value="1"/>
</dbReference>
<keyword evidence="4" id="KW-1185">Reference proteome</keyword>
<gene>
    <name evidence="3" type="ORF">SK571_42840</name>
</gene>
<dbReference type="PANTHER" id="PTHR43214">
    <property type="entry name" value="TWO-COMPONENT RESPONSE REGULATOR"/>
    <property type="match status" value="1"/>
</dbReference>
<evidence type="ECO:0000313" key="3">
    <source>
        <dbReference type="EMBL" id="MDX8056153.1"/>
    </source>
</evidence>
<dbReference type="PROSITE" id="PS00622">
    <property type="entry name" value="HTH_LUXR_1"/>
    <property type="match status" value="1"/>
</dbReference>
<dbReference type="RefSeq" id="WP_319989833.1">
    <property type="nucleotide sequence ID" value="NZ_JAXAVV010000037.1"/>
</dbReference>
<dbReference type="Pfam" id="PF13191">
    <property type="entry name" value="AAA_16"/>
    <property type="match status" value="1"/>
</dbReference>
<dbReference type="EMBL" id="JAXAVV010000037">
    <property type="protein sequence ID" value="MDX8056153.1"/>
    <property type="molecule type" value="Genomic_DNA"/>
</dbReference>
<dbReference type="InterPro" id="IPR027417">
    <property type="entry name" value="P-loop_NTPase"/>
</dbReference>
<dbReference type="Pfam" id="PF00196">
    <property type="entry name" value="GerE"/>
    <property type="match status" value="1"/>
</dbReference>
<dbReference type="PRINTS" id="PR00038">
    <property type="entry name" value="HTHLUXR"/>
</dbReference>
<dbReference type="Gene3D" id="3.40.50.300">
    <property type="entry name" value="P-loop containing nucleotide triphosphate hydrolases"/>
    <property type="match status" value="1"/>
</dbReference>
<dbReference type="InterPro" id="IPR041664">
    <property type="entry name" value="AAA_16"/>
</dbReference>
<dbReference type="Gene3D" id="1.10.10.10">
    <property type="entry name" value="Winged helix-like DNA-binding domain superfamily/Winged helix DNA-binding domain"/>
    <property type="match status" value="1"/>
</dbReference>
<keyword evidence="1" id="KW-0238">DNA-binding</keyword>
<dbReference type="Proteomes" id="UP001271792">
    <property type="component" value="Unassembled WGS sequence"/>
</dbReference>
<evidence type="ECO:0000259" key="2">
    <source>
        <dbReference type="PROSITE" id="PS50043"/>
    </source>
</evidence>
<dbReference type="InterPro" id="IPR039420">
    <property type="entry name" value="WalR-like"/>
</dbReference>
<feature type="domain" description="HTH luxR-type" evidence="2">
    <location>
        <begin position="810"/>
        <end position="875"/>
    </location>
</feature>
<dbReference type="InterPro" id="IPR016032">
    <property type="entry name" value="Sig_transdc_resp-reg_C-effctor"/>
</dbReference>
<proteinExistence type="predicted"/>
<dbReference type="InterPro" id="IPR036388">
    <property type="entry name" value="WH-like_DNA-bd_sf"/>
</dbReference>
<dbReference type="SMART" id="SM00421">
    <property type="entry name" value="HTH_LUXR"/>
    <property type="match status" value="1"/>
</dbReference>
<accession>A0ABU4U6G2</accession>
<dbReference type="SUPFAM" id="SSF52540">
    <property type="entry name" value="P-loop containing nucleoside triphosphate hydrolases"/>
    <property type="match status" value="1"/>
</dbReference>
<evidence type="ECO:0000256" key="1">
    <source>
        <dbReference type="ARBA" id="ARBA00023125"/>
    </source>
</evidence>
<reference evidence="3 4" key="1">
    <citation type="submission" date="2023-11" db="EMBL/GenBank/DDBJ databases">
        <title>Lentzea sokolovensis, sp. nov., Lentzea kristufkii, sp. nov., and Lentzea miocenensis, sp. nov., rare actinobacteria from Sokolov Coal Basin, Miocene lacustrine sediment, Czech Republic.</title>
        <authorList>
            <person name="Lara A."/>
            <person name="Kotroba L."/>
            <person name="Nouioui I."/>
            <person name="Neumann-Schaal M."/>
            <person name="Mast Y."/>
            <person name="Chronakova A."/>
        </authorList>
    </citation>
    <scope>NUCLEOTIDE SEQUENCE [LARGE SCALE GENOMIC DNA]</scope>
    <source>
        <strain evidence="3 4">BCCO 10_0798</strain>
    </source>
</reference>
<organism evidence="3 4">
    <name type="scientific">Lentzea kristufekii</name>
    <dbReference type="NCBI Taxonomy" id="3095430"/>
    <lineage>
        <taxon>Bacteria</taxon>
        <taxon>Bacillati</taxon>
        <taxon>Actinomycetota</taxon>
        <taxon>Actinomycetes</taxon>
        <taxon>Pseudonocardiales</taxon>
        <taxon>Pseudonocardiaceae</taxon>
        <taxon>Lentzea</taxon>
    </lineage>
</organism>